<dbReference type="OrthoDB" id="2318807at2"/>
<feature type="transmembrane region" description="Helical" evidence="5">
    <location>
        <begin position="64"/>
        <end position="84"/>
    </location>
</feature>
<protein>
    <recommendedName>
        <fullName evidence="8">CvpA family protein</fullName>
    </recommendedName>
</protein>
<dbReference type="RefSeq" id="WP_027824956.1">
    <property type="nucleotide sequence ID" value="NZ_AUEI01000007.1"/>
</dbReference>
<comment type="caution">
    <text evidence="6">The sequence shown here is derived from an EMBL/GenBank/DDBJ whole genome shotgun (WGS) entry which is preliminary data.</text>
</comment>
<keyword evidence="3 5" id="KW-1133">Transmembrane helix</keyword>
<proteinExistence type="predicted"/>
<evidence type="ECO:0000256" key="2">
    <source>
        <dbReference type="ARBA" id="ARBA00022692"/>
    </source>
</evidence>
<dbReference type="EMBL" id="AZFB01000004">
    <property type="protein sequence ID" value="KRL63335.1"/>
    <property type="molecule type" value="Genomic_DNA"/>
</dbReference>
<dbReference type="Pfam" id="PF02674">
    <property type="entry name" value="Colicin_V"/>
    <property type="match status" value="1"/>
</dbReference>
<dbReference type="eggNOG" id="COG1286">
    <property type="taxonomic scope" value="Bacteria"/>
</dbReference>
<dbReference type="PATRIC" id="fig|1122152.4.peg.929"/>
<sequence>MLITLLCLIYLGWQTYKGYQIGFTRKIVNLILSAVFFSLAIILQNPIGNFLYSQYSGQSATMAANSNELIFARFLAFFIIYFIFKRVKKLFGKWLPNKKADASFSAVLDGTLGALASLIAAYFFVYVCLSMLNALQIPWFIEQSNSSAFIHFVIYQTPILSNGVFNNLFSIGKTAG</sequence>
<evidence type="ECO:0000313" key="7">
    <source>
        <dbReference type="Proteomes" id="UP000051931"/>
    </source>
</evidence>
<evidence type="ECO:0000256" key="1">
    <source>
        <dbReference type="ARBA" id="ARBA00004141"/>
    </source>
</evidence>
<feature type="transmembrane region" description="Helical" evidence="5">
    <location>
        <begin position="104"/>
        <end position="129"/>
    </location>
</feature>
<evidence type="ECO:0000256" key="4">
    <source>
        <dbReference type="ARBA" id="ARBA00023136"/>
    </source>
</evidence>
<dbReference type="GO" id="GO:0016020">
    <property type="term" value="C:membrane"/>
    <property type="evidence" value="ECO:0007669"/>
    <property type="project" value="UniProtKB-SubCell"/>
</dbReference>
<reference evidence="6 7" key="1">
    <citation type="journal article" date="2015" name="Genome Announc.">
        <title>Expanding the biotechnology potential of lactobacilli through comparative genomics of 213 strains and associated genera.</title>
        <authorList>
            <person name="Sun Z."/>
            <person name="Harris H.M."/>
            <person name="McCann A."/>
            <person name="Guo C."/>
            <person name="Argimon S."/>
            <person name="Zhang W."/>
            <person name="Yang X."/>
            <person name="Jeffery I.B."/>
            <person name="Cooney J.C."/>
            <person name="Kagawa T.F."/>
            <person name="Liu W."/>
            <person name="Song Y."/>
            <person name="Salvetti E."/>
            <person name="Wrobel A."/>
            <person name="Rasinkangas P."/>
            <person name="Parkhill J."/>
            <person name="Rea M.C."/>
            <person name="O'Sullivan O."/>
            <person name="Ritari J."/>
            <person name="Douillard F.P."/>
            <person name="Paul Ross R."/>
            <person name="Yang R."/>
            <person name="Briner A.E."/>
            <person name="Felis G.E."/>
            <person name="de Vos W.M."/>
            <person name="Barrangou R."/>
            <person name="Klaenhammer T.R."/>
            <person name="Caufield P.W."/>
            <person name="Cui Y."/>
            <person name="Zhang H."/>
            <person name="O'Toole P.W."/>
        </authorList>
    </citation>
    <scope>NUCLEOTIDE SEQUENCE [LARGE SCALE GENOMIC DNA]</scope>
    <source>
        <strain evidence="6 7">DSM 15354</strain>
    </source>
</reference>
<dbReference type="GO" id="GO:0009403">
    <property type="term" value="P:toxin biosynthetic process"/>
    <property type="evidence" value="ECO:0007669"/>
    <property type="project" value="InterPro"/>
</dbReference>
<gene>
    <name evidence="6" type="ORF">FC23_GL000905</name>
</gene>
<dbReference type="PANTHER" id="PTHR37306:SF1">
    <property type="entry name" value="COLICIN V PRODUCTION PROTEIN"/>
    <property type="match status" value="1"/>
</dbReference>
<dbReference type="PANTHER" id="PTHR37306">
    <property type="entry name" value="COLICIN V PRODUCTION PROTEIN"/>
    <property type="match status" value="1"/>
</dbReference>
<dbReference type="Proteomes" id="UP000051931">
    <property type="component" value="Unassembled WGS sequence"/>
</dbReference>
<dbReference type="AlphaFoldDB" id="A0A0R1S2M6"/>
<name>A0A0R1S2M6_9LACO</name>
<evidence type="ECO:0000256" key="5">
    <source>
        <dbReference type="SAM" id="Phobius"/>
    </source>
</evidence>
<evidence type="ECO:0000256" key="3">
    <source>
        <dbReference type="ARBA" id="ARBA00022989"/>
    </source>
</evidence>
<comment type="subcellular location">
    <subcellularLocation>
        <location evidence="1">Membrane</location>
        <topology evidence="1">Multi-pass membrane protein</topology>
    </subcellularLocation>
</comment>
<evidence type="ECO:0008006" key="8">
    <source>
        <dbReference type="Google" id="ProtNLM"/>
    </source>
</evidence>
<dbReference type="InterPro" id="IPR003825">
    <property type="entry name" value="Colicin-V_CvpA"/>
</dbReference>
<keyword evidence="2 5" id="KW-0812">Transmembrane</keyword>
<dbReference type="STRING" id="1122152.GCA_000425905_00984"/>
<evidence type="ECO:0000313" key="6">
    <source>
        <dbReference type="EMBL" id="KRL63335.1"/>
    </source>
</evidence>
<keyword evidence="4 5" id="KW-0472">Membrane</keyword>
<keyword evidence="7" id="KW-1185">Reference proteome</keyword>
<feature type="transmembrane region" description="Helical" evidence="5">
    <location>
        <begin position="27"/>
        <end position="52"/>
    </location>
</feature>
<accession>A0A0R1S2M6</accession>
<organism evidence="6 7">
    <name type="scientific">Lactobacillus psittaci DSM 15354</name>
    <dbReference type="NCBI Taxonomy" id="1122152"/>
    <lineage>
        <taxon>Bacteria</taxon>
        <taxon>Bacillati</taxon>
        <taxon>Bacillota</taxon>
        <taxon>Bacilli</taxon>
        <taxon>Lactobacillales</taxon>
        <taxon>Lactobacillaceae</taxon>
        <taxon>Lactobacillus</taxon>
    </lineage>
</organism>